<dbReference type="EMBL" id="JBHUHO010000014">
    <property type="protein sequence ID" value="MFD2115269.1"/>
    <property type="molecule type" value="Genomic_DNA"/>
</dbReference>
<dbReference type="RefSeq" id="WP_377770299.1">
    <property type="nucleotide sequence ID" value="NZ_JBHUHO010000014.1"/>
</dbReference>
<dbReference type="Proteomes" id="UP001597362">
    <property type="component" value="Unassembled WGS sequence"/>
</dbReference>
<gene>
    <name evidence="1" type="ORF">ACFSJH_05915</name>
</gene>
<comment type="caution">
    <text evidence="1">The sequence shown here is derived from an EMBL/GenBank/DDBJ whole genome shotgun (WGS) entry which is preliminary data.</text>
</comment>
<name>A0ABW4YHX5_9BACL</name>
<accession>A0ABW4YHX5</accession>
<evidence type="ECO:0000313" key="1">
    <source>
        <dbReference type="EMBL" id="MFD2115269.1"/>
    </source>
</evidence>
<reference evidence="2" key="1">
    <citation type="journal article" date="2019" name="Int. J. Syst. Evol. Microbiol.">
        <title>The Global Catalogue of Microorganisms (GCM) 10K type strain sequencing project: providing services to taxonomists for standard genome sequencing and annotation.</title>
        <authorList>
            <consortium name="The Broad Institute Genomics Platform"/>
            <consortium name="The Broad Institute Genome Sequencing Center for Infectious Disease"/>
            <person name="Wu L."/>
            <person name="Ma J."/>
        </authorList>
    </citation>
    <scope>NUCLEOTIDE SEQUENCE [LARGE SCALE GENOMIC DNA]</scope>
    <source>
        <strain evidence="2">GH52</strain>
    </source>
</reference>
<protein>
    <submittedName>
        <fullName evidence="1">Magnesium and cobalt transport protein CorA</fullName>
    </submittedName>
</protein>
<keyword evidence="2" id="KW-1185">Reference proteome</keyword>
<proteinExistence type="predicted"/>
<sequence length="95" mass="11241">MKEHTPKERLYWLLQLFGSRQIDMDNFCNEFHVTFDHDTDYDELTSEENKLFEDLARSAARFSGSIEDHMNHPRVYTTEDEISDKVSDIVKALNI</sequence>
<organism evidence="1 2">
    <name type="scientific">Paenibacillus yanchengensis</name>
    <dbReference type="NCBI Taxonomy" id="2035833"/>
    <lineage>
        <taxon>Bacteria</taxon>
        <taxon>Bacillati</taxon>
        <taxon>Bacillota</taxon>
        <taxon>Bacilli</taxon>
        <taxon>Bacillales</taxon>
        <taxon>Paenibacillaceae</taxon>
        <taxon>Paenibacillus</taxon>
    </lineage>
</organism>
<evidence type="ECO:0000313" key="2">
    <source>
        <dbReference type="Proteomes" id="UP001597362"/>
    </source>
</evidence>